<reference evidence="2 5" key="1">
    <citation type="submission" date="2014-08" db="EMBL/GenBank/DDBJ databases">
        <title>Comparative genomics of the Paenibacillus odorifer group.</title>
        <authorList>
            <person name="den Bakker H.C."/>
            <person name="Tsai Y.-C."/>
            <person name="Martin N."/>
            <person name="Korlach J."/>
            <person name="Wiedmann M."/>
        </authorList>
    </citation>
    <scope>NUCLEOTIDE SEQUENCE [LARGE SCALE GENOMIC DNA]</scope>
    <source>
        <strain evidence="2 5">DSM 1735</strain>
    </source>
</reference>
<dbReference type="Pfam" id="PF20020">
    <property type="entry name" value="DUF6431"/>
    <property type="match status" value="1"/>
</dbReference>
<dbReference type="KEGG" id="pdu:PDUR_25945"/>
<dbReference type="EMBL" id="CP009288">
    <property type="protein sequence ID" value="AIQ14938.1"/>
    <property type="molecule type" value="Genomic_DNA"/>
</dbReference>
<evidence type="ECO:0000313" key="5">
    <source>
        <dbReference type="Proteomes" id="UP000029409"/>
    </source>
</evidence>
<accession>A0A089HLK4</accession>
<name>A0A089HLK4_PAEDU</name>
<sequence length="174" mass="19739">MVFFVRGAEEVPCPCCTENLEIIGSRERKVRGGGGELRQLVIRRLRCVGCRRIHHELPDLLIPYKRYDSRCIEQAVTEPEASVTACAETSTLRRWKVWFRVLSIYFILVLQALEARMSGLAPGSPEASDHLRMTSAPAFRQQGPGWLARLVRPVANAHLWVHTRFAYLSAPALR</sequence>
<feature type="domain" description="DUF6431" evidence="1">
    <location>
        <begin position="13"/>
        <end position="95"/>
    </location>
</feature>
<dbReference type="STRING" id="44251.PDUR_04130"/>
<dbReference type="eggNOG" id="ENOG50332HU">
    <property type="taxonomic scope" value="Bacteria"/>
</dbReference>
<evidence type="ECO:0000259" key="1">
    <source>
        <dbReference type="Pfam" id="PF20020"/>
    </source>
</evidence>
<organism evidence="2 5">
    <name type="scientific">Paenibacillus durus</name>
    <name type="common">Paenibacillus azotofixans</name>
    <dbReference type="NCBI Taxonomy" id="44251"/>
    <lineage>
        <taxon>Bacteria</taxon>
        <taxon>Bacillati</taxon>
        <taxon>Bacillota</taxon>
        <taxon>Bacilli</taxon>
        <taxon>Bacillales</taxon>
        <taxon>Paenibacillaceae</taxon>
        <taxon>Paenibacillus</taxon>
    </lineage>
</organism>
<proteinExistence type="predicted"/>
<dbReference type="KEGG" id="pdu:PDUR_11675"/>
<gene>
    <name evidence="2" type="ORF">PDUR_04130</name>
    <name evidence="3" type="ORF">PDUR_11675</name>
    <name evidence="4" type="ORF">PDUR_25945</name>
</gene>
<dbReference type="EMBL" id="CP009288">
    <property type="protein sequence ID" value="AIQ11273.1"/>
    <property type="molecule type" value="Genomic_DNA"/>
</dbReference>
<dbReference type="EMBL" id="CP009288">
    <property type="protein sequence ID" value="AIQ12484.1"/>
    <property type="molecule type" value="Genomic_DNA"/>
</dbReference>
<evidence type="ECO:0000313" key="3">
    <source>
        <dbReference type="EMBL" id="AIQ12484.1"/>
    </source>
</evidence>
<dbReference type="InterPro" id="IPR045536">
    <property type="entry name" value="DUF6431"/>
</dbReference>
<dbReference type="Proteomes" id="UP000029409">
    <property type="component" value="Chromosome"/>
</dbReference>
<evidence type="ECO:0000313" key="4">
    <source>
        <dbReference type="EMBL" id="AIQ14938.1"/>
    </source>
</evidence>
<dbReference type="KEGG" id="pdu:PDUR_04130"/>
<dbReference type="AlphaFoldDB" id="A0A089HLK4"/>
<protein>
    <recommendedName>
        <fullName evidence="1">DUF6431 domain-containing protein</fullName>
    </recommendedName>
</protein>
<evidence type="ECO:0000313" key="2">
    <source>
        <dbReference type="EMBL" id="AIQ11273.1"/>
    </source>
</evidence>
<keyword evidence="5" id="KW-1185">Reference proteome</keyword>